<keyword evidence="1" id="KW-0472">Membrane</keyword>
<evidence type="ECO:0000256" key="1">
    <source>
        <dbReference type="SAM" id="Phobius"/>
    </source>
</evidence>
<feature type="transmembrane region" description="Helical" evidence="1">
    <location>
        <begin position="45"/>
        <end position="64"/>
    </location>
</feature>
<organism evidence="2 4">
    <name type="scientific">Sphingosinicella microcystinivorans</name>
    <dbReference type="NCBI Taxonomy" id="335406"/>
    <lineage>
        <taxon>Bacteria</taxon>
        <taxon>Pseudomonadati</taxon>
        <taxon>Pseudomonadota</taxon>
        <taxon>Alphaproteobacteria</taxon>
        <taxon>Sphingomonadales</taxon>
        <taxon>Sphingosinicellaceae</taxon>
        <taxon>Sphingosinicella</taxon>
    </lineage>
</organism>
<evidence type="ECO:0000313" key="5">
    <source>
        <dbReference type="Proteomes" id="UP000276029"/>
    </source>
</evidence>
<dbReference type="Proteomes" id="UP000276029">
    <property type="component" value="Unassembled WGS sequence"/>
</dbReference>
<protein>
    <submittedName>
        <fullName evidence="2">Uncharacterized protein</fullName>
    </submittedName>
</protein>
<dbReference type="RefSeq" id="WP_121051427.1">
    <property type="nucleotide sequence ID" value="NZ_AP018711.1"/>
</dbReference>
<proteinExistence type="predicted"/>
<reference evidence="2 4" key="1">
    <citation type="submission" date="2018-06" db="EMBL/GenBank/DDBJ databases">
        <title>Complete Genome Sequence of the Microcystin-Degrading Bacterium Sphingosinicella microcystinivorans Strain B-9.</title>
        <authorList>
            <person name="Jin H."/>
            <person name="Nishizawa T."/>
            <person name="Guo Y."/>
            <person name="Nishizawa A."/>
            <person name="Park H."/>
            <person name="Kato H."/>
            <person name="Tsuji K."/>
            <person name="Harada K."/>
        </authorList>
    </citation>
    <scope>NUCLEOTIDE SEQUENCE [LARGE SCALE GENOMIC DNA]</scope>
    <source>
        <strain evidence="2 4">B9</strain>
    </source>
</reference>
<name>A0AAD1D3D8_SPHMI</name>
<evidence type="ECO:0000313" key="2">
    <source>
        <dbReference type="EMBL" id="BBE33006.1"/>
    </source>
</evidence>
<gene>
    <name evidence="3" type="ORF">DFR51_2464</name>
    <name evidence="2" type="ORF">SmB9_06640</name>
</gene>
<dbReference type="AlphaFoldDB" id="A0AAD1D3D8"/>
<sequence>MTDTNDTSAMGALWKAQAMQPRVLPADEIHRRHAALERRVGRRNLIEYLTAAMMIVGIVGLVLLDIRLGAFGGRSIGLILLGIGGGVVAWQLHRRTGGRAAIDGAQPSIEAYRHTLRRERDALASVARWYIGPLVPGMATIYVSAFLKVPPGGRLLVIALAAATAIAMIWVIRLNRRGAEAMAAELESHDRFSNL</sequence>
<feature type="transmembrane region" description="Helical" evidence="1">
    <location>
        <begin position="70"/>
        <end position="90"/>
    </location>
</feature>
<accession>A0AAD1D3D8</accession>
<keyword evidence="1" id="KW-1133">Transmembrane helix</keyword>
<dbReference type="EMBL" id="RBWX01000008">
    <property type="protein sequence ID" value="RKS89248.1"/>
    <property type="molecule type" value="Genomic_DNA"/>
</dbReference>
<dbReference type="EMBL" id="AP018711">
    <property type="protein sequence ID" value="BBE33006.1"/>
    <property type="molecule type" value="Genomic_DNA"/>
</dbReference>
<dbReference type="Proteomes" id="UP000275727">
    <property type="component" value="Chromosome"/>
</dbReference>
<keyword evidence="1" id="KW-0812">Transmembrane</keyword>
<evidence type="ECO:0000313" key="4">
    <source>
        <dbReference type="Proteomes" id="UP000275727"/>
    </source>
</evidence>
<evidence type="ECO:0000313" key="3">
    <source>
        <dbReference type="EMBL" id="RKS89248.1"/>
    </source>
</evidence>
<dbReference type="KEGG" id="smic:SmB9_06640"/>
<keyword evidence="5" id="KW-1185">Reference proteome</keyword>
<feature type="transmembrane region" description="Helical" evidence="1">
    <location>
        <begin position="153"/>
        <end position="172"/>
    </location>
</feature>
<reference evidence="3 5" key="2">
    <citation type="submission" date="2018-10" db="EMBL/GenBank/DDBJ databases">
        <title>Genomic Encyclopedia of Type Strains, Phase IV (KMG-IV): sequencing the most valuable type-strain genomes for metagenomic binning, comparative biology and taxonomic classification.</title>
        <authorList>
            <person name="Goeker M."/>
        </authorList>
    </citation>
    <scope>NUCLEOTIDE SEQUENCE [LARGE SCALE GENOMIC DNA]</scope>
    <source>
        <strain evidence="3 5">DSM 19791</strain>
    </source>
</reference>
<feature type="transmembrane region" description="Helical" evidence="1">
    <location>
        <begin position="127"/>
        <end position="147"/>
    </location>
</feature>